<keyword evidence="6" id="KW-1133">Transmembrane helix</keyword>
<feature type="domain" description="PpiC" evidence="14">
    <location>
        <begin position="250"/>
        <end position="368"/>
    </location>
</feature>
<organism evidence="15 16">
    <name type="scientific">Brevundimonas viscosa</name>
    <dbReference type="NCBI Taxonomy" id="871741"/>
    <lineage>
        <taxon>Bacteria</taxon>
        <taxon>Pseudomonadati</taxon>
        <taxon>Pseudomonadota</taxon>
        <taxon>Alphaproteobacteria</taxon>
        <taxon>Caulobacterales</taxon>
        <taxon>Caulobacteraceae</taxon>
        <taxon>Brevundimonas</taxon>
    </lineage>
</organism>
<dbReference type="STRING" id="871741.SAMN05192570_2296"/>
<dbReference type="PANTHER" id="PTHR47529">
    <property type="entry name" value="PEPTIDYL-PROLYL CIS-TRANS ISOMERASE D"/>
    <property type="match status" value="1"/>
</dbReference>
<dbReference type="RefSeq" id="WP_092310583.1">
    <property type="nucleotide sequence ID" value="NZ_FOZV01000004.1"/>
</dbReference>
<reference evidence="16" key="1">
    <citation type="submission" date="2016-10" db="EMBL/GenBank/DDBJ databases">
        <authorList>
            <person name="Varghese N."/>
            <person name="Submissions S."/>
        </authorList>
    </citation>
    <scope>NUCLEOTIDE SEQUENCE [LARGE SCALE GENOMIC DNA]</scope>
    <source>
        <strain evidence="16">CGMCC 1.10683</strain>
    </source>
</reference>
<gene>
    <name evidence="15" type="ORF">SAMN05192570_2296</name>
</gene>
<evidence type="ECO:0000256" key="2">
    <source>
        <dbReference type="ARBA" id="ARBA00018370"/>
    </source>
</evidence>
<proteinExistence type="inferred from homology"/>
<dbReference type="AlphaFoldDB" id="A0A1I6S951"/>
<dbReference type="GO" id="GO:0005886">
    <property type="term" value="C:plasma membrane"/>
    <property type="evidence" value="ECO:0007669"/>
    <property type="project" value="UniProtKB-SubCell"/>
</dbReference>
<dbReference type="Gene3D" id="3.10.50.40">
    <property type="match status" value="1"/>
</dbReference>
<evidence type="ECO:0000256" key="13">
    <source>
        <dbReference type="ARBA" id="ARBA00042775"/>
    </source>
</evidence>
<dbReference type="InterPro" id="IPR052029">
    <property type="entry name" value="PpiD_chaperone"/>
</dbReference>
<dbReference type="EMBL" id="FOZV01000004">
    <property type="protein sequence ID" value="SFS73509.1"/>
    <property type="molecule type" value="Genomic_DNA"/>
</dbReference>
<keyword evidence="3" id="KW-1003">Cell membrane</keyword>
<accession>A0A1I6S951</accession>
<evidence type="ECO:0000256" key="12">
    <source>
        <dbReference type="ARBA" id="ARBA00040743"/>
    </source>
</evidence>
<dbReference type="OrthoDB" id="9768393at2"/>
<evidence type="ECO:0000256" key="3">
    <source>
        <dbReference type="ARBA" id="ARBA00022475"/>
    </source>
</evidence>
<keyword evidence="7" id="KW-0472">Membrane</keyword>
<protein>
    <recommendedName>
        <fullName evidence="2">Parvulin-like PPIase</fullName>
    </recommendedName>
    <alternativeName>
        <fullName evidence="9">Peptidyl-prolyl cis-trans isomerase plp</fullName>
    </alternativeName>
    <alternativeName>
        <fullName evidence="12">Periplasmic chaperone PpiD</fullName>
    </alternativeName>
    <alternativeName>
        <fullName evidence="13">Periplasmic folding chaperone</fullName>
    </alternativeName>
    <alternativeName>
        <fullName evidence="10">Rotamase plp</fullName>
    </alternativeName>
</protein>
<dbReference type="SUPFAM" id="SSF109998">
    <property type="entry name" value="Triger factor/SurA peptide-binding domain-like"/>
    <property type="match status" value="1"/>
</dbReference>
<evidence type="ECO:0000256" key="11">
    <source>
        <dbReference type="ARBA" id="ARBA00038408"/>
    </source>
</evidence>
<dbReference type="GO" id="GO:0003755">
    <property type="term" value="F:peptidyl-prolyl cis-trans isomerase activity"/>
    <property type="evidence" value="ECO:0007669"/>
    <property type="project" value="InterPro"/>
</dbReference>
<keyword evidence="16" id="KW-1185">Reference proteome</keyword>
<evidence type="ECO:0000313" key="15">
    <source>
        <dbReference type="EMBL" id="SFS73509.1"/>
    </source>
</evidence>
<evidence type="ECO:0000313" key="16">
    <source>
        <dbReference type="Proteomes" id="UP000198788"/>
    </source>
</evidence>
<evidence type="ECO:0000256" key="8">
    <source>
        <dbReference type="ARBA" id="ARBA00023186"/>
    </source>
</evidence>
<evidence type="ECO:0000256" key="7">
    <source>
        <dbReference type="ARBA" id="ARBA00023136"/>
    </source>
</evidence>
<comment type="similarity">
    <text evidence="11">Belongs to the PpiD chaperone family.</text>
</comment>
<evidence type="ECO:0000256" key="4">
    <source>
        <dbReference type="ARBA" id="ARBA00022519"/>
    </source>
</evidence>
<name>A0A1I6S951_9CAUL</name>
<keyword evidence="4" id="KW-0997">Cell inner membrane</keyword>
<evidence type="ECO:0000256" key="1">
    <source>
        <dbReference type="ARBA" id="ARBA00004382"/>
    </source>
</evidence>
<dbReference type="PANTHER" id="PTHR47529:SF1">
    <property type="entry name" value="PERIPLASMIC CHAPERONE PPID"/>
    <property type="match status" value="1"/>
</dbReference>
<evidence type="ECO:0000256" key="5">
    <source>
        <dbReference type="ARBA" id="ARBA00022692"/>
    </source>
</evidence>
<keyword evidence="8" id="KW-0143">Chaperone</keyword>
<evidence type="ECO:0000259" key="14">
    <source>
        <dbReference type="Pfam" id="PF13145"/>
    </source>
</evidence>
<dbReference type="SUPFAM" id="SSF54534">
    <property type="entry name" value="FKBP-like"/>
    <property type="match status" value="1"/>
</dbReference>
<dbReference type="InterPro" id="IPR000297">
    <property type="entry name" value="PPIase_PpiC"/>
</dbReference>
<comment type="subcellular location">
    <subcellularLocation>
        <location evidence="1">Cell inner membrane</location>
        <topology evidence="1">Single-pass type II membrane protein</topology>
        <orientation evidence="1">Periplasmic side</orientation>
    </subcellularLocation>
</comment>
<keyword evidence="5" id="KW-0812">Transmembrane</keyword>
<sequence>MLTAFRNFAKSPWAIGLLVLLALGLLVTGGTQMDVLANLGPKHVVSAGDRSIDAAEFRADMERVRSQAQAQSGQAVSFEQLVGEGGELVQYLRQRSQQLGFMAWAWNAGVRPGKELVLRQIRQAPAFFDSVTGRFSEEQYRSVLAENNATPEMFEEQLRDEVVTRHFGAAMGAGARLPRVYGAILANQAMETRDGRWFTVTQAMAGRAPTPTEAQLTAFMNQNAARLRQPELRSGTLVLFDNPADTGGAIPEERIQERFEFRRESLSRPERRTFVTLTAPTRAAAERIAAALRAGQTPDAVGQANNLQPARYEDTPRSAVSDPAVAAAVFGLTEGQVSDPVQARVGFVVARVTGVAPGQAVTLPEVRDQVVQELRQEQARAAVFERVEAYDKARQEGKSLEAAVAEVGARTLQIPLVTREGRSREQPGFTAPPQLLDAMWSLGANAASEVVEAGGGQYFVVRVDRVVPPALPSLSEPGVREQLTAAWTAQENARLLNTRVEALAARIRRGEDLAAVAASAGASVTTATAVSRQDEARGQGVLAGLFTAGRNEVFSQQQSQDSFVIGRTDRITPPNPTLAARMAEQFRARLAPDSLSALGETAVMAAADRVGAEFDEAEARRALGLDPATAAGAPAAPAQ</sequence>
<dbReference type="Pfam" id="PF13624">
    <property type="entry name" value="SurA_N_3"/>
    <property type="match status" value="1"/>
</dbReference>
<evidence type="ECO:0000256" key="10">
    <source>
        <dbReference type="ARBA" id="ARBA00031484"/>
    </source>
</evidence>
<keyword evidence="15" id="KW-0413">Isomerase</keyword>
<dbReference type="InterPro" id="IPR027304">
    <property type="entry name" value="Trigger_fact/SurA_dom_sf"/>
</dbReference>
<dbReference type="Pfam" id="PF13145">
    <property type="entry name" value="Rotamase_2"/>
    <property type="match status" value="1"/>
</dbReference>
<dbReference type="InterPro" id="IPR046357">
    <property type="entry name" value="PPIase_dom_sf"/>
</dbReference>
<evidence type="ECO:0000256" key="9">
    <source>
        <dbReference type="ARBA" id="ARBA00030642"/>
    </source>
</evidence>
<evidence type="ECO:0000256" key="6">
    <source>
        <dbReference type="ARBA" id="ARBA00022989"/>
    </source>
</evidence>
<dbReference type="Proteomes" id="UP000198788">
    <property type="component" value="Unassembled WGS sequence"/>
</dbReference>